<feature type="compositionally biased region" description="Acidic residues" evidence="1">
    <location>
        <begin position="1"/>
        <end position="11"/>
    </location>
</feature>
<dbReference type="Proteomes" id="UP001359559">
    <property type="component" value="Unassembled WGS sequence"/>
</dbReference>
<name>A0AAN9JNP4_CLITE</name>
<reference evidence="2 3" key="1">
    <citation type="submission" date="2024-01" db="EMBL/GenBank/DDBJ databases">
        <title>The genomes of 5 underutilized Papilionoideae crops provide insights into root nodulation and disease resistance.</title>
        <authorList>
            <person name="Yuan L."/>
        </authorList>
    </citation>
    <scope>NUCLEOTIDE SEQUENCE [LARGE SCALE GENOMIC DNA]</scope>
    <source>
        <strain evidence="2">LY-2023</strain>
        <tissue evidence="2">Leaf</tissue>
    </source>
</reference>
<dbReference type="EMBL" id="JAYKXN010000003">
    <property type="protein sequence ID" value="KAK7301168.1"/>
    <property type="molecule type" value="Genomic_DNA"/>
</dbReference>
<evidence type="ECO:0000256" key="1">
    <source>
        <dbReference type="SAM" id="MobiDB-lite"/>
    </source>
</evidence>
<evidence type="ECO:0000313" key="2">
    <source>
        <dbReference type="EMBL" id="KAK7301168.1"/>
    </source>
</evidence>
<organism evidence="2 3">
    <name type="scientific">Clitoria ternatea</name>
    <name type="common">Butterfly pea</name>
    <dbReference type="NCBI Taxonomy" id="43366"/>
    <lineage>
        <taxon>Eukaryota</taxon>
        <taxon>Viridiplantae</taxon>
        <taxon>Streptophyta</taxon>
        <taxon>Embryophyta</taxon>
        <taxon>Tracheophyta</taxon>
        <taxon>Spermatophyta</taxon>
        <taxon>Magnoliopsida</taxon>
        <taxon>eudicotyledons</taxon>
        <taxon>Gunneridae</taxon>
        <taxon>Pentapetalae</taxon>
        <taxon>rosids</taxon>
        <taxon>fabids</taxon>
        <taxon>Fabales</taxon>
        <taxon>Fabaceae</taxon>
        <taxon>Papilionoideae</taxon>
        <taxon>50 kb inversion clade</taxon>
        <taxon>NPAAA clade</taxon>
        <taxon>indigoferoid/millettioid clade</taxon>
        <taxon>Phaseoleae</taxon>
        <taxon>Clitoria</taxon>
    </lineage>
</organism>
<evidence type="ECO:0000313" key="3">
    <source>
        <dbReference type="Proteomes" id="UP001359559"/>
    </source>
</evidence>
<keyword evidence="3" id="KW-1185">Reference proteome</keyword>
<feature type="region of interest" description="Disordered" evidence="1">
    <location>
        <begin position="1"/>
        <end position="21"/>
    </location>
</feature>
<protein>
    <submittedName>
        <fullName evidence="2">Uncharacterized protein</fullName>
    </submittedName>
</protein>
<sequence>MEDSLEDEDNNDVAREEDGVGVGSYFSTPIPVLIKIKVGLGRVLFIPAGLRVFSAELIFVFNLTILHFVHKCNASNVTTDHGKVAVAVALSQH</sequence>
<accession>A0AAN9JNP4</accession>
<comment type="caution">
    <text evidence="2">The sequence shown here is derived from an EMBL/GenBank/DDBJ whole genome shotgun (WGS) entry which is preliminary data.</text>
</comment>
<gene>
    <name evidence="2" type="ORF">RJT34_12029</name>
</gene>
<dbReference type="AlphaFoldDB" id="A0AAN9JNP4"/>
<proteinExistence type="predicted"/>